<feature type="chain" id="PRO_5009287784" evidence="1">
    <location>
        <begin position="20"/>
        <end position="644"/>
    </location>
</feature>
<evidence type="ECO:0000259" key="2">
    <source>
        <dbReference type="Pfam" id="PF01841"/>
    </source>
</evidence>
<dbReference type="Proteomes" id="UP000236738">
    <property type="component" value="Unassembled WGS sequence"/>
</dbReference>
<keyword evidence="5" id="KW-1185">Reference proteome</keyword>
<sequence>MKIKLFIFSALLCSLSFVAQKHKYLDFPKITDAEVQNMTPYLKADAAAEILYKSYHYRVDYNGNMYADIISRIKIYDKDKAGDYLDTEIPLYDSGNGSREKLVNLKAYTYNYEDGKIKATKVEKDSKFKSAEDKNYNITKFAFPDVKNGSVVEYQYTIETPFYWVVPRVMIERNIPTKYIEYIFETPKQLGYTINYKGDLKPTFRDVEEKNIYGGEHYSYRFAYENVPAYKEENFVRNNDNYKTSIKAEINSSTINNVFRSFTTTWNDVRKRLYESDDFGLQLKKTGAVKNLLPEDIKAISNTEEKANAILKFVQTNYKWNNEIDVQTDKGIRNLISTKIGNSAEINLLLIMLMRDAGITADPVVLSTVNRGLLLSYSPSLAQLNYVIAAVESGNKIYLYDATSKYSSKNTIPPRALNYYGFLMTDKDAKQLNVVFPDRSETDLVVDAKLNDDGTFSGHFTDTDTKLFAMMVRESYEDNKEDYQKEYKNRYKFPFKNIKSGPTENGDFSTSFDFDADTFVDAIGNKLVFNPLLFLYSKNHDFNQEEERKAPLEFYCAYDRDKKVTITLPEGYAFENVPTSKKFRTQDDSISYLYKVTQEGNKLTVETTTIIDDSSFPKEYYPAFKQIFDNITKLEGQVVTAVKK</sequence>
<feature type="domain" description="DUF3857" evidence="3">
    <location>
        <begin position="96"/>
        <end position="230"/>
    </location>
</feature>
<evidence type="ECO:0000313" key="4">
    <source>
        <dbReference type="EMBL" id="SEF92790.1"/>
    </source>
</evidence>
<dbReference type="InterPro" id="IPR038765">
    <property type="entry name" value="Papain-like_cys_pep_sf"/>
</dbReference>
<organism evidence="4 5">
    <name type="scientific">Halpernia humi</name>
    <dbReference type="NCBI Taxonomy" id="493375"/>
    <lineage>
        <taxon>Bacteria</taxon>
        <taxon>Pseudomonadati</taxon>
        <taxon>Bacteroidota</taxon>
        <taxon>Flavobacteriia</taxon>
        <taxon>Flavobacteriales</taxon>
        <taxon>Weeksellaceae</taxon>
        <taxon>Chryseobacterium group</taxon>
        <taxon>Halpernia</taxon>
    </lineage>
</organism>
<dbReference type="SUPFAM" id="SSF54001">
    <property type="entry name" value="Cysteine proteinases"/>
    <property type="match status" value="1"/>
</dbReference>
<dbReference type="RefSeq" id="WP_103913067.1">
    <property type="nucleotide sequence ID" value="NZ_FNUS01000002.1"/>
</dbReference>
<gene>
    <name evidence="4" type="ORF">SAMN05421847_1059</name>
</gene>
<proteinExistence type="predicted"/>
<evidence type="ECO:0000256" key="1">
    <source>
        <dbReference type="SAM" id="SignalP"/>
    </source>
</evidence>
<protein>
    <submittedName>
        <fullName evidence="4">Uncharacterized protein</fullName>
    </submittedName>
</protein>
<dbReference type="AlphaFoldDB" id="A0A1H5VZZ4"/>
<dbReference type="InterPro" id="IPR024618">
    <property type="entry name" value="DUF3857"/>
</dbReference>
<reference evidence="5" key="1">
    <citation type="submission" date="2016-10" db="EMBL/GenBank/DDBJ databases">
        <authorList>
            <person name="Varghese N."/>
            <person name="Submissions S."/>
        </authorList>
    </citation>
    <scope>NUCLEOTIDE SEQUENCE [LARGE SCALE GENOMIC DNA]</scope>
    <source>
        <strain evidence="5">DSM 21580</strain>
    </source>
</reference>
<feature type="signal peptide" evidence="1">
    <location>
        <begin position="1"/>
        <end position="19"/>
    </location>
</feature>
<dbReference type="Gene3D" id="2.60.40.3140">
    <property type="match status" value="1"/>
</dbReference>
<feature type="domain" description="Transglutaminase-like" evidence="2">
    <location>
        <begin position="298"/>
        <end position="364"/>
    </location>
</feature>
<evidence type="ECO:0000259" key="3">
    <source>
        <dbReference type="Pfam" id="PF12969"/>
    </source>
</evidence>
<dbReference type="EMBL" id="FNUS01000002">
    <property type="protein sequence ID" value="SEF92790.1"/>
    <property type="molecule type" value="Genomic_DNA"/>
</dbReference>
<evidence type="ECO:0000313" key="5">
    <source>
        <dbReference type="Proteomes" id="UP000236738"/>
    </source>
</evidence>
<name>A0A1H5VZZ4_9FLAO</name>
<accession>A0A1H5VZZ4</accession>
<dbReference type="Gene3D" id="3.10.620.30">
    <property type="match status" value="1"/>
</dbReference>
<dbReference type="Gene3D" id="2.60.120.1130">
    <property type="match status" value="1"/>
</dbReference>
<keyword evidence="1" id="KW-0732">Signal</keyword>
<dbReference type="Pfam" id="PF12969">
    <property type="entry name" value="DUF3857"/>
    <property type="match status" value="1"/>
</dbReference>
<dbReference type="OrthoDB" id="98874at2"/>
<dbReference type="Pfam" id="PF01841">
    <property type="entry name" value="Transglut_core"/>
    <property type="match status" value="1"/>
</dbReference>
<dbReference type="InterPro" id="IPR002931">
    <property type="entry name" value="Transglutaminase-like"/>
</dbReference>